<sequence>MANIGDGVRLAGAEIHGFHTWQDLDYETMLEEASSRWLRPNEIHAVLYNSSLFTIHVKPMNLPKSGTVVLFDRKMLRNFRRDGHNWKKKKDGKTVKEAHEHLKVGTEERIHVYYAHGLDSPTFVRRCYWLLDKKYENIVLVHYRETSETLSSPATPVTSTSGSTYSDSAVSKVLLEETDTGANNAGAGSYFVNQPIQLDDNVTENYHVKTLHEINTLDWDDLLVTNEPIGSTHETDNFSCLEEWNQNESKYNSGLLPSDNVNKHDSSFHGSTNTTSVHPSIDGRLPTSGHFQTVVTQANSNVRKEGFEPLVEGADGLLAQDSFGRWMNYVMTESPGSLDNPSGGSSISNGYGSNINGEVDHHHSSIHKQVFTITEISPTWAFSSEETKVIVIGYFNGGPSHLADSDLLMILGDECVPAEMIQHGVYRCKALPHSPGLVNLHLSMDGQTPISQVMSFEYRSPSVVNEVASPNDEPSRDEFQIQIRLAHLLFSSSSSLSILSNKASPTVLKEAKKFAHSTSSIIKDWDYLIKSAVNNDISFQQAQKSLFEIILKNKLHEWLLERVIEGSKISARDHQGLGIIHLCAILGYTWAVRPFSRSGLSLDFRDSRGWTALHYAAHFGREEMVAVLLSSGANPSLVTDPTSEFPGGCTSADLAAQNGYEGLAAYLAEKGLTEHFKRMSLSGNISGSLQTSSTDIVDPSGLNEEELCQKDTLTAYRTAADAAARIQAAFRENTLKLKTEAVNQANPELEARNIISAMRIQRAFRNYESRRQMAAAARIQYTYRTWKIRKEFLYLRRQTIKIQAAFRGLQARKNYRKICWSVGVLEKAIMRWRKKRKGLRGLQVEPTMVDAVDPNDENVVEDFFIISRKQAEDRVERSVVRVQALFRSYRAQQQYRRMKLACDQAELDELFEPDL</sequence>
<evidence type="ECO:0000259" key="8">
    <source>
        <dbReference type="PROSITE" id="PS51437"/>
    </source>
</evidence>
<dbReference type="InterPro" id="IPR013783">
    <property type="entry name" value="Ig-like_fold"/>
</dbReference>
<evidence type="ECO:0000256" key="2">
    <source>
        <dbReference type="ARBA" id="ARBA00008267"/>
    </source>
</evidence>
<dbReference type="PROSITE" id="PS50088">
    <property type="entry name" value="ANK_REPEAT"/>
    <property type="match status" value="1"/>
</dbReference>
<evidence type="ECO:0000256" key="4">
    <source>
        <dbReference type="ARBA" id="ARBA00023159"/>
    </source>
</evidence>
<dbReference type="SMART" id="SM00015">
    <property type="entry name" value="IQ"/>
    <property type="match status" value="3"/>
</dbReference>
<dbReference type="PROSITE" id="PS50096">
    <property type="entry name" value="IQ"/>
    <property type="match status" value="4"/>
</dbReference>
<dbReference type="InterPro" id="IPR036770">
    <property type="entry name" value="Ankyrin_rpt-contain_sf"/>
</dbReference>
<dbReference type="Gene3D" id="2.60.40.10">
    <property type="entry name" value="Immunoglobulins"/>
    <property type="match status" value="1"/>
</dbReference>
<evidence type="ECO:0000256" key="7">
    <source>
        <dbReference type="PROSITE-ProRule" id="PRU00023"/>
    </source>
</evidence>
<keyword evidence="4" id="KW-0010">Activator</keyword>
<keyword evidence="5" id="KW-0804">Transcription</keyword>
<dbReference type="Gramene" id="RZC48651">
    <property type="protein sequence ID" value="RZC48651"/>
    <property type="gene ID" value="C5167_017071"/>
</dbReference>
<dbReference type="InterPro" id="IPR000048">
    <property type="entry name" value="IQ_motif_EF-hand-BS"/>
</dbReference>
<dbReference type="PANTHER" id="PTHR23335">
    <property type="entry name" value="CALMODULIN-BINDING TRANSCRIPTION ACTIVATOR CAMTA"/>
    <property type="match status" value="1"/>
</dbReference>
<dbReference type="Pfam" id="PF12796">
    <property type="entry name" value="Ank_2"/>
    <property type="match status" value="1"/>
</dbReference>
<comment type="similarity">
    <text evidence="2">Belongs to the CAMTA family.</text>
</comment>
<dbReference type="GO" id="GO:0003690">
    <property type="term" value="F:double-stranded DNA binding"/>
    <property type="evidence" value="ECO:0007669"/>
    <property type="project" value="TreeGrafter"/>
</dbReference>
<evidence type="ECO:0000256" key="1">
    <source>
        <dbReference type="ARBA" id="ARBA00004123"/>
    </source>
</evidence>
<evidence type="ECO:0000313" key="9">
    <source>
        <dbReference type="EMBL" id="RZC48651.1"/>
    </source>
</evidence>
<evidence type="ECO:0000256" key="5">
    <source>
        <dbReference type="ARBA" id="ARBA00023163"/>
    </source>
</evidence>
<evidence type="ECO:0000313" key="10">
    <source>
        <dbReference type="Proteomes" id="UP000316621"/>
    </source>
</evidence>
<organism evidence="9 10">
    <name type="scientific">Papaver somniferum</name>
    <name type="common">Opium poppy</name>
    <dbReference type="NCBI Taxonomy" id="3469"/>
    <lineage>
        <taxon>Eukaryota</taxon>
        <taxon>Viridiplantae</taxon>
        <taxon>Streptophyta</taxon>
        <taxon>Embryophyta</taxon>
        <taxon>Tracheophyta</taxon>
        <taxon>Spermatophyta</taxon>
        <taxon>Magnoliopsida</taxon>
        <taxon>Ranunculales</taxon>
        <taxon>Papaveraceae</taxon>
        <taxon>Papaveroideae</taxon>
        <taxon>Papaver</taxon>
    </lineage>
</organism>
<dbReference type="InterPro" id="IPR014756">
    <property type="entry name" value="Ig_E-set"/>
</dbReference>
<evidence type="ECO:0000256" key="3">
    <source>
        <dbReference type="ARBA" id="ARBA00023043"/>
    </source>
</evidence>
<dbReference type="Gene3D" id="1.20.5.190">
    <property type="match status" value="1"/>
</dbReference>
<feature type="repeat" description="ANK" evidence="7">
    <location>
        <begin position="608"/>
        <end position="640"/>
    </location>
</feature>
<name>A0A4Y7ILP4_PAPSO</name>
<dbReference type="Pfam" id="PF03859">
    <property type="entry name" value="CG-1"/>
    <property type="match status" value="1"/>
</dbReference>
<keyword evidence="3 7" id="KW-0040">ANK repeat</keyword>
<protein>
    <recommendedName>
        <fullName evidence="8">CG-1 domain-containing protein</fullName>
    </recommendedName>
</protein>
<dbReference type="CDD" id="cd23767">
    <property type="entry name" value="IQCD"/>
    <property type="match status" value="1"/>
</dbReference>
<dbReference type="GO" id="GO:0006357">
    <property type="term" value="P:regulation of transcription by RNA polymerase II"/>
    <property type="evidence" value="ECO:0007669"/>
    <property type="project" value="TreeGrafter"/>
</dbReference>
<dbReference type="STRING" id="3469.A0A4Y7ILP4"/>
<dbReference type="Pfam" id="PF00612">
    <property type="entry name" value="IQ"/>
    <property type="match status" value="2"/>
</dbReference>
<dbReference type="OMA" id="LKHQGDQ"/>
<evidence type="ECO:0000256" key="6">
    <source>
        <dbReference type="ARBA" id="ARBA00023242"/>
    </source>
</evidence>
<dbReference type="SUPFAM" id="SSF81296">
    <property type="entry name" value="E set domains"/>
    <property type="match status" value="1"/>
</dbReference>
<dbReference type="InterPro" id="IPR002110">
    <property type="entry name" value="Ankyrin_rpt"/>
</dbReference>
<accession>A0A4Y7ILP4</accession>
<dbReference type="PROSITE" id="PS50297">
    <property type="entry name" value="ANK_REP_REGION"/>
    <property type="match status" value="1"/>
</dbReference>
<reference evidence="9 10" key="1">
    <citation type="journal article" date="2018" name="Science">
        <title>The opium poppy genome and morphinan production.</title>
        <authorList>
            <person name="Guo L."/>
            <person name="Winzer T."/>
            <person name="Yang X."/>
            <person name="Li Y."/>
            <person name="Ning Z."/>
            <person name="He Z."/>
            <person name="Teodor R."/>
            <person name="Lu Y."/>
            <person name="Bowser T.A."/>
            <person name="Graham I.A."/>
            <person name="Ye K."/>
        </authorList>
    </citation>
    <scope>NUCLEOTIDE SEQUENCE [LARGE SCALE GENOMIC DNA]</scope>
    <source>
        <strain evidence="10">cv. HN1</strain>
        <tissue evidence="9">Leaves</tissue>
    </source>
</reference>
<comment type="subcellular location">
    <subcellularLocation>
        <location evidence="1">Nucleus</location>
    </subcellularLocation>
</comment>
<dbReference type="AlphaFoldDB" id="A0A4Y7ILP4"/>
<dbReference type="SMART" id="SM01076">
    <property type="entry name" value="CG-1"/>
    <property type="match status" value="1"/>
</dbReference>
<dbReference type="InterPro" id="IPR005559">
    <property type="entry name" value="CG-1_dom"/>
</dbReference>
<dbReference type="Proteomes" id="UP000316621">
    <property type="component" value="Chromosome 2"/>
</dbReference>
<feature type="domain" description="CG-1" evidence="8">
    <location>
        <begin position="26"/>
        <end position="152"/>
    </location>
</feature>
<dbReference type="PANTHER" id="PTHR23335:SF3">
    <property type="entry name" value="CALMODULIN-BINDING TRANSCRIPTION ACTIVATOR 5"/>
    <property type="match status" value="1"/>
</dbReference>
<dbReference type="GO" id="GO:0005634">
    <property type="term" value="C:nucleus"/>
    <property type="evidence" value="ECO:0007669"/>
    <property type="project" value="UniProtKB-SubCell"/>
</dbReference>
<dbReference type="PROSITE" id="PS51437">
    <property type="entry name" value="CG_1"/>
    <property type="match status" value="1"/>
</dbReference>
<dbReference type="OrthoDB" id="407555at2759"/>
<dbReference type="SUPFAM" id="SSF48403">
    <property type="entry name" value="Ankyrin repeat"/>
    <property type="match status" value="1"/>
</dbReference>
<dbReference type="SMART" id="SM00248">
    <property type="entry name" value="ANK"/>
    <property type="match status" value="2"/>
</dbReference>
<dbReference type="EMBL" id="CM010716">
    <property type="protein sequence ID" value="RZC48651.1"/>
    <property type="molecule type" value="Genomic_DNA"/>
</dbReference>
<keyword evidence="6" id="KW-0539">Nucleus</keyword>
<proteinExistence type="inferred from homology"/>
<dbReference type="GO" id="GO:0003712">
    <property type="term" value="F:transcription coregulator activity"/>
    <property type="evidence" value="ECO:0007669"/>
    <property type="project" value="TreeGrafter"/>
</dbReference>
<keyword evidence="10" id="KW-1185">Reference proteome</keyword>
<dbReference type="Gene3D" id="1.25.40.20">
    <property type="entry name" value="Ankyrin repeat-containing domain"/>
    <property type="match status" value="1"/>
</dbReference>
<gene>
    <name evidence="9" type="ORF">C5167_017071</name>
</gene>